<proteinExistence type="predicted"/>
<gene>
    <name evidence="1" type="ORF">CODIS_07190</name>
</gene>
<protein>
    <recommendedName>
        <fullName evidence="3">Cytochrome c domain-containing protein</fullName>
    </recommendedName>
</protein>
<dbReference type="RefSeq" id="WP_069121332.1">
    <property type="nucleotide sequence ID" value="NZ_MARB01000003.1"/>
</dbReference>
<dbReference type="AlphaFoldDB" id="A0A7Z0VPT2"/>
<dbReference type="Proteomes" id="UP000094769">
    <property type="component" value="Unassembled WGS sequence"/>
</dbReference>
<organism evidence="1 2">
    <name type="scientific">Candidatus Thiodiazotropha endolucinida</name>
    <dbReference type="NCBI Taxonomy" id="1655433"/>
    <lineage>
        <taxon>Bacteria</taxon>
        <taxon>Pseudomonadati</taxon>
        <taxon>Pseudomonadota</taxon>
        <taxon>Gammaproteobacteria</taxon>
        <taxon>Chromatiales</taxon>
        <taxon>Sedimenticolaceae</taxon>
        <taxon>Candidatus Thiodiazotropha</taxon>
    </lineage>
</organism>
<dbReference type="EMBL" id="MARB01000003">
    <property type="protein sequence ID" value="ODJ89106.1"/>
    <property type="molecule type" value="Genomic_DNA"/>
</dbReference>
<reference evidence="1 2" key="1">
    <citation type="submission" date="2016-06" db="EMBL/GenBank/DDBJ databases">
        <title>Genome sequence of endosymbiont of Candidatus Endolucinida thiodiazotropha.</title>
        <authorList>
            <person name="Poehlein A."/>
            <person name="Koenig S."/>
            <person name="Heiden S.E."/>
            <person name="Thuermer A."/>
            <person name="Voget S."/>
            <person name="Daniel R."/>
            <person name="Markert S."/>
            <person name="Gros O."/>
            <person name="Schweder T."/>
        </authorList>
    </citation>
    <scope>NUCLEOTIDE SEQUENCE [LARGE SCALE GENOMIC DNA]</scope>
    <source>
        <strain evidence="1 2">COS</strain>
    </source>
</reference>
<evidence type="ECO:0008006" key="3">
    <source>
        <dbReference type="Google" id="ProtNLM"/>
    </source>
</evidence>
<accession>A0A7Z0VPT2</accession>
<dbReference type="OrthoDB" id="5391020at2"/>
<name>A0A7Z0VPT2_9GAMM</name>
<evidence type="ECO:0000313" key="2">
    <source>
        <dbReference type="Proteomes" id="UP000094769"/>
    </source>
</evidence>
<comment type="caution">
    <text evidence="1">The sequence shown here is derived from an EMBL/GenBank/DDBJ whole genome shotgun (WGS) entry which is preliminary data.</text>
</comment>
<sequence length="413" mass="44088">MTNRLTMLHGYAMGMLILIGSLVLPQPADAVPAFARQTSMPCTACHFQHFPTLNSFGRSFRAGGYTLTGGQGMIEGDDISLPLMLNASVITKLRYVKSNGNTNVGSDYGVIEWPDEAALLVGGKLAKDAGFLMELGLTDANSFLSTKVHFNVGKAGGTQFSVIPFSTDGLGSAYGFELLNTGAQRSQRPIEDRTGFSAAQALGLGSGEATGIALVASSHNFFINYTPWVPGWEENNVEVKPSGLAHYLRAAYTPFIGSWDTGFGFQLWSGDAEVADGAGGETLIATDGWVVDGQIQGSVGSMPLGIYASFGSCSADESHFLEGCTNTDDGEAFGILAQLGILPNKANVFAAYRALDDGSDEDSEFNSTTVGINYLFSQNIRFELFYVKESGDGVDARDNDRDSKWLFQLFAGY</sequence>
<keyword evidence="2" id="KW-1185">Reference proteome</keyword>
<dbReference type="SUPFAM" id="SSF56935">
    <property type="entry name" value="Porins"/>
    <property type="match status" value="1"/>
</dbReference>
<evidence type="ECO:0000313" key="1">
    <source>
        <dbReference type="EMBL" id="ODJ89106.1"/>
    </source>
</evidence>